<evidence type="ECO:0000313" key="2">
    <source>
        <dbReference type="Proteomes" id="UP001412067"/>
    </source>
</evidence>
<dbReference type="SUPFAM" id="SSF54928">
    <property type="entry name" value="RNA-binding domain, RBD"/>
    <property type="match status" value="1"/>
</dbReference>
<sequence>MLACQLVIQTLSEEGIESRTVLVSNVHFAATKESLISHFGRCGTIAKVVMLTDAVTGLPKGGIRVQHLSDRLGVNVPLFPVKASFVWNAFLTTFAQAQGALWPIGIRLLLRKYSSKLSLNKILKA</sequence>
<name>A0ABR2MWY9_9ASPA</name>
<dbReference type="Gene3D" id="3.30.70.330">
    <property type="match status" value="1"/>
</dbReference>
<dbReference type="InterPro" id="IPR035979">
    <property type="entry name" value="RBD_domain_sf"/>
</dbReference>
<evidence type="ECO:0000313" key="1">
    <source>
        <dbReference type="EMBL" id="KAK8968744.1"/>
    </source>
</evidence>
<organism evidence="1 2">
    <name type="scientific">Platanthera guangdongensis</name>
    <dbReference type="NCBI Taxonomy" id="2320717"/>
    <lineage>
        <taxon>Eukaryota</taxon>
        <taxon>Viridiplantae</taxon>
        <taxon>Streptophyta</taxon>
        <taxon>Embryophyta</taxon>
        <taxon>Tracheophyta</taxon>
        <taxon>Spermatophyta</taxon>
        <taxon>Magnoliopsida</taxon>
        <taxon>Liliopsida</taxon>
        <taxon>Asparagales</taxon>
        <taxon>Orchidaceae</taxon>
        <taxon>Orchidoideae</taxon>
        <taxon>Orchideae</taxon>
        <taxon>Orchidinae</taxon>
        <taxon>Platanthera</taxon>
    </lineage>
</organism>
<evidence type="ECO:0008006" key="3">
    <source>
        <dbReference type="Google" id="ProtNLM"/>
    </source>
</evidence>
<gene>
    <name evidence="1" type="ORF">KSP40_PGU020153</name>
</gene>
<keyword evidence="2" id="KW-1185">Reference proteome</keyword>
<accession>A0ABR2MWY9</accession>
<dbReference type="InterPro" id="IPR012677">
    <property type="entry name" value="Nucleotide-bd_a/b_plait_sf"/>
</dbReference>
<proteinExistence type="predicted"/>
<reference evidence="1 2" key="1">
    <citation type="journal article" date="2022" name="Nat. Plants">
        <title>Genomes of leafy and leafless Platanthera orchids illuminate the evolution of mycoheterotrophy.</title>
        <authorList>
            <person name="Li M.H."/>
            <person name="Liu K.W."/>
            <person name="Li Z."/>
            <person name="Lu H.C."/>
            <person name="Ye Q.L."/>
            <person name="Zhang D."/>
            <person name="Wang J.Y."/>
            <person name="Li Y.F."/>
            <person name="Zhong Z.M."/>
            <person name="Liu X."/>
            <person name="Yu X."/>
            <person name="Liu D.K."/>
            <person name="Tu X.D."/>
            <person name="Liu B."/>
            <person name="Hao Y."/>
            <person name="Liao X.Y."/>
            <person name="Jiang Y.T."/>
            <person name="Sun W.H."/>
            <person name="Chen J."/>
            <person name="Chen Y.Q."/>
            <person name="Ai Y."/>
            <person name="Zhai J.W."/>
            <person name="Wu S.S."/>
            <person name="Zhou Z."/>
            <person name="Hsiao Y.Y."/>
            <person name="Wu W.L."/>
            <person name="Chen Y.Y."/>
            <person name="Lin Y.F."/>
            <person name="Hsu J.L."/>
            <person name="Li C.Y."/>
            <person name="Wang Z.W."/>
            <person name="Zhao X."/>
            <person name="Zhong W.Y."/>
            <person name="Ma X.K."/>
            <person name="Ma L."/>
            <person name="Huang J."/>
            <person name="Chen G.Z."/>
            <person name="Huang M.Z."/>
            <person name="Huang L."/>
            <person name="Peng D.H."/>
            <person name="Luo Y.B."/>
            <person name="Zou S.Q."/>
            <person name="Chen S.P."/>
            <person name="Lan S."/>
            <person name="Tsai W.C."/>
            <person name="Van de Peer Y."/>
            <person name="Liu Z.J."/>
        </authorList>
    </citation>
    <scope>NUCLEOTIDE SEQUENCE [LARGE SCALE GENOMIC DNA]</scope>
    <source>
        <strain evidence="1">Lor288</strain>
    </source>
</reference>
<dbReference type="EMBL" id="JBBWWR010000004">
    <property type="protein sequence ID" value="KAK8968744.1"/>
    <property type="molecule type" value="Genomic_DNA"/>
</dbReference>
<dbReference type="Proteomes" id="UP001412067">
    <property type="component" value="Unassembled WGS sequence"/>
</dbReference>
<protein>
    <recommendedName>
        <fullName evidence="3">RRM domain-containing protein</fullName>
    </recommendedName>
</protein>
<comment type="caution">
    <text evidence="1">The sequence shown here is derived from an EMBL/GenBank/DDBJ whole genome shotgun (WGS) entry which is preliminary data.</text>
</comment>